<keyword evidence="2" id="KW-0560">Oxidoreductase</keyword>
<gene>
    <name evidence="4" type="ORF">AADG42_01770</name>
</gene>
<reference evidence="4 5" key="1">
    <citation type="submission" date="2024-04" db="EMBL/GenBank/DDBJ databases">
        <title>Isolation of an actinomycete strain from pig manure.</title>
        <authorList>
            <person name="Gong T."/>
            <person name="Yu Z."/>
            <person name="An M."/>
            <person name="Wei C."/>
            <person name="Yang W."/>
            <person name="Liu L."/>
        </authorList>
    </citation>
    <scope>NUCLEOTIDE SEQUENCE [LARGE SCALE GENOMIC DNA]</scope>
    <source>
        <strain evidence="4 5">ZF39</strain>
    </source>
</reference>
<accession>A0ABZ3FJ86</accession>
<dbReference type="Proteomes" id="UP001442841">
    <property type="component" value="Chromosome"/>
</dbReference>
<dbReference type="InterPro" id="IPR050268">
    <property type="entry name" value="NADH-dep_flavin_reductase"/>
</dbReference>
<dbReference type="PANTHER" id="PTHR30466:SF11">
    <property type="entry name" value="FLAVIN-DEPENDENT MONOOXYGENASE, REDUCTASE SUBUNIT HSAB"/>
    <property type="match status" value="1"/>
</dbReference>
<feature type="domain" description="Flavin reductase like" evidence="3">
    <location>
        <begin position="12"/>
        <end position="156"/>
    </location>
</feature>
<protein>
    <submittedName>
        <fullName evidence="4">Flavin reductase</fullName>
    </submittedName>
</protein>
<dbReference type="PANTHER" id="PTHR30466">
    <property type="entry name" value="FLAVIN REDUCTASE"/>
    <property type="match status" value="1"/>
</dbReference>
<dbReference type="SUPFAM" id="SSF55781">
    <property type="entry name" value="GAF domain-like"/>
    <property type="match status" value="1"/>
</dbReference>
<evidence type="ECO:0000313" key="4">
    <source>
        <dbReference type="EMBL" id="XAN06088.1"/>
    </source>
</evidence>
<name>A0ABZ3FJ86_9ACTN</name>
<evidence type="ECO:0000256" key="2">
    <source>
        <dbReference type="ARBA" id="ARBA00023002"/>
    </source>
</evidence>
<keyword evidence="5" id="KW-1185">Reference proteome</keyword>
<dbReference type="RefSeq" id="WP_425307527.1">
    <property type="nucleotide sequence ID" value="NZ_CP154795.1"/>
</dbReference>
<comment type="similarity">
    <text evidence="1">Belongs to the non-flavoprotein flavin reductase family.</text>
</comment>
<dbReference type="EMBL" id="CP154795">
    <property type="protein sequence ID" value="XAN06088.1"/>
    <property type="molecule type" value="Genomic_DNA"/>
</dbReference>
<dbReference type="SUPFAM" id="SSF50475">
    <property type="entry name" value="FMN-binding split barrel"/>
    <property type="match status" value="1"/>
</dbReference>
<dbReference type="Gene3D" id="2.30.110.10">
    <property type="entry name" value="Electron Transport, Fmn-binding Protein, Chain A"/>
    <property type="match status" value="1"/>
</dbReference>
<evidence type="ECO:0000259" key="3">
    <source>
        <dbReference type="SMART" id="SM00903"/>
    </source>
</evidence>
<dbReference type="InterPro" id="IPR002563">
    <property type="entry name" value="Flavin_Rdtase-like_dom"/>
</dbReference>
<dbReference type="Pfam" id="PF01613">
    <property type="entry name" value="Flavin_Reduct"/>
    <property type="match status" value="1"/>
</dbReference>
<dbReference type="InterPro" id="IPR029016">
    <property type="entry name" value="GAF-like_dom_sf"/>
</dbReference>
<evidence type="ECO:0000256" key="1">
    <source>
        <dbReference type="ARBA" id="ARBA00008898"/>
    </source>
</evidence>
<proteinExistence type="inferred from homology"/>
<sequence length="394" mass="42559">MSIDPQLYRETLGHYPTGVALVTAIAEDGKPYGMIVGSFTSLSMDPPLVTFMPMRSSFTYTQIKSATSFCVNVLAADQLDLCRQFASKAEDKFAGVEWEPTPSGAPKLAGAVSWIDCTFENELDGGDHVIVVGRITDLGVQRPVHPLLFFQGGYGRFSPVFLVSAQAGLVTAALASERTRATFAELANRLKVDVSIMAEAGRFAAVVATANGSEQRGRTSVGMQFPLIPPLGAVFFTDRSEAEVEEWMSRARGADDEARGRILECLERVRQRGFSLSLRADAETEAELGRGAREWGEGELTPSRMRELLKLQGEALSLYEPDLVDDEEYDVRAIVAPVPVPAGHVPLVVRMANPTGSVPGATVKQWGAELKACAQDIAARLSEVAQDEFNGGTK</sequence>
<dbReference type="SMART" id="SM00903">
    <property type="entry name" value="Flavin_Reduct"/>
    <property type="match status" value="1"/>
</dbReference>
<evidence type="ECO:0000313" key="5">
    <source>
        <dbReference type="Proteomes" id="UP001442841"/>
    </source>
</evidence>
<organism evidence="4 5">
    <name type="scientific">Ammonicoccus fulvus</name>
    <dbReference type="NCBI Taxonomy" id="3138240"/>
    <lineage>
        <taxon>Bacteria</taxon>
        <taxon>Bacillati</taxon>
        <taxon>Actinomycetota</taxon>
        <taxon>Actinomycetes</taxon>
        <taxon>Propionibacteriales</taxon>
        <taxon>Propionibacteriaceae</taxon>
        <taxon>Ammonicoccus</taxon>
    </lineage>
</organism>
<dbReference type="InterPro" id="IPR012349">
    <property type="entry name" value="Split_barrel_FMN-bd"/>
</dbReference>
<dbReference type="Gene3D" id="3.30.450.40">
    <property type="match status" value="1"/>
</dbReference>